<dbReference type="EMBL" id="QGNW01000235">
    <property type="protein sequence ID" value="RVW82805.1"/>
    <property type="molecule type" value="Genomic_DNA"/>
</dbReference>
<evidence type="ECO:0000313" key="2">
    <source>
        <dbReference type="Proteomes" id="UP000288805"/>
    </source>
</evidence>
<name>A0A438HEB0_VITVI</name>
<comment type="caution">
    <text evidence="1">The sequence shown here is derived from an EMBL/GenBank/DDBJ whole genome shotgun (WGS) entry which is preliminary data.</text>
</comment>
<dbReference type="Proteomes" id="UP000288805">
    <property type="component" value="Unassembled WGS sequence"/>
</dbReference>
<proteinExistence type="predicted"/>
<reference evidence="1 2" key="1">
    <citation type="journal article" date="2018" name="PLoS Genet.">
        <title>Population sequencing reveals clonal diversity and ancestral inbreeding in the grapevine cultivar Chardonnay.</title>
        <authorList>
            <person name="Roach M.J."/>
            <person name="Johnson D.L."/>
            <person name="Bohlmann J."/>
            <person name="van Vuuren H.J."/>
            <person name="Jones S.J."/>
            <person name="Pretorius I.S."/>
            <person name="Schmidt S.A."/>
            <person name="Borneman A.R."/>
        </authorList>
    </citation>
    <scope>NUCLEOTIDE SEQUENCE [LARGE SCALE GENOMIC DNA]</scope>
    <source>
        <strain evidence="2">cv. Chardonnay</strain>
        <tissue evidence="1">Leaf</tissue>
    </source>
</reference>
<accession>A0A438HEB0</accession>
<protein>
    <submittedName>
        <fullName evidence="1">Uncharacterized protein</fullName>
    </submittedName>
</protein>
<gene>
    <name evidence="1" type="ORF">CK203_051168</name>
</gene>
<evidence type="ECO:0000313" key="1">
    <source>
        <dbReference type="EMBL" id="RVW82805.1"/>
    </source>
</evidence>
<organism evidence="1 2">
    <name type="scientific">Vitis vinifera</name>
    <name type="common">Grape</name>
    <dbReference type="NCBI Taxonomy" id="29760"/>
    <lineage>
        <taxon>Eukaryota</taxon>
        <taxon>Viridiplantae</taxon>
        <taxon>Streptophyta</taxon>
        <taxon>Embryophyta</taxon>
        <taxon>Tracheophyta</taxon>
        <taxon>Spermatophyta</taxon>
        <taxon>Magnoliopsida</taxon>
        <taxon>eudicotyledons</taxon>
        <taxon>Gunneridae</taxon>
        <taxon>Pentapetalae</taxon>
        <taxon>rosids</taxon>
        <taxon>Vitales</taxon>
        <taxon>Vitaceae</taxon>
        <taxon>Viteae</taxon>
        <taxon>Vitis</taxon>
    </lineage>
</organism>
<sequence length="83" mass="9587">MAVVTKVEHLEEILLLCILKRWTKLANVHPRSPPVNETDNNMDWIVPGFQQYEETITTPCEGGDPNNTPYENDMQSFCYSLME</sequence>
<dbReference type="AlphaFoldDB" id="A0A438HEB0"/>